<gene>
    <name evidence="3" type="ORF">DIC32_12880</name>
</gene>
<dbReference type="GO" id="GO:0005737">
    <property type="term" value="C:cytoplasm"/>
    <property type="evidence" value="ECO:0007669"/>
    <property type="project" value="InterPro"/>
</dbReference>
<keyword evidence="3" id="KW-0436">Ligase</keyword>
<dbReference type="EMBL" id="DPXL01000160">
    <property type="protein sequence ID" value="HCM32224.1"/>
    <property type="molecule type" value="Genomic_DNA"/>
</dbReference>
<proteinExistence type="predicted"/>
<sequence>MSRAISHIDTFQGLILALQNYWAEQGCVVLQPYDMEM</sequence>
<name>A0A3D3G3H0_ACIRA</name>
<dbReference type="InterPro" id="IPR002310">
    <property type="entry name" value="Gly-tRNA_ligase_asu"/>
</dbReference>
<dbReference type="GO" id="GO:0004820">
    <property type="term" value="F:glycine-tRNA ligase activity"/>
    <property type="evidence" value="ECO:0007669"/>
    <property type="project" value="InterPro"/>
</dbReference>
<dbReference type="SUPFAM" id="SSF55681">
    <property type="entry name" value="Class II aaRS and biotin synthetases"/>
    <property type="match status" value="1"/>
</dbReference>
<dbReference type="InterPro" id="IPR045864">
    <property type="entry name" value="aa-tRNA-synth_II/BPL/LPL"/>
</dbReference>
<evidence type="ECO:0000256" key="1">
    <source>
        <dbReference type="ARBA" id="ARBA00018257"/>
    </source>
</evidence>
<dbReference type="Pfam" id="PF02091">
    <property type="entry name" value="tRNA-synt_2e"/>
    <property type="match status" value="1"/>
</dbReference>
<comment type="caution">
    <text evidence="3">The sequence shown here is derived from an EMBL/GenBank/DDBJ whole genome shotgun (WGS) entry which is preliminary data.</text>
</comment>
<evidence type="ECO:0000313" key="3">
    <source>
        <dbReference type="EMBL" id="HCM32224.1"/>
    </source>
</evidence>
<dbReference type="PROSITE" id="PS50861">
    <property type="entry name" value="AA_TRNA_LIGASE_II_GLYAB"/>
    <property type="match status" value="1"/>
</dbReference>
<reference evidence="3 4" key="1">
    <citation type="journal article" date="2018" name="Nat. Biotechnol.">
        <title>A standardized bacterial taxonomy based on genome phylogeny substantially revises the tree of life.</title>
        <authorList>
            <person name="Parks D.H."/>
            <person name="Chuvochina M."/>
            <person name="Waite D.W."/>
            <person name="Rinke C."/>
            <person name="Skarshewski A."/>
            <person name="Chaumeil P.A."/>
            <person name="Hugenholtz P."/>
        </authorList>
    </citation>
    <scope>NUCLEOTIDE SEQUENCE [LARGE SCALE GENOMIC DNA]</scope>
    <source>
        <strain evidence="3">UBA10045</strain>
    </source>
</reference>
<evidence type="ECO:0000256" key="2">
    <source>
        <dbReference type="ARBA" id="ARBA00031660"/>
    </source>
</evidence>
<feature type="non-terminal residue" evidence="3">
    <location>
        <position position="37"/>
    </location>
</feature>
<dbReference type="Proteomes" id="UP000262257">
    <property type="component" value="Unassembled WGS sequence"/>
</dbReference>
<evidence type="ECO:0000313" key="4">
    <source>
        <dbReference type="Proteomes" id="UP000262257"/>
    </source>
</evidence>
<dbReference type="GO" id="GO:0006426">
    <property type="term" value="P:glycyl-tRNA aminoacylation"/>
    <property type="evidence" value="ECO:0007669"/>
    <property type="project" value="InterPro"/>
</dbReference>
<organism evidence="3 4">
    <name type="scientific">Acinetobacter radioresistens</name>
    <dbReference type="NCBI Taxonomy" id="40216"/>
    <lineage>
        <taxon>Bacteria</taxon>
        <taxon>Pseudomonadati</taxon>
        <taxon>Pseudomonadota</taxon>
        <taxon>Gammaproteobacteria</taxon>
        <taxon>Moraxellales</taxon>
        <taxon>Moraxellaceae</taxon>
        <taxon>Acinetobacter</taxon>
    </lineage>
</organism>
<accession>A0A3D3G3H0</accession>
<protein>
    <recommendedName>
        <fullName evidence="1">Glycine--tRNA ligase alpha subunit</fullName>
    </recommendedName>
    <alternativeName>
        <fullName evidence="2">Glycyl-tRNA synthetase alpha subunit</fullName>
    </alternativeName>
</protein>
<dbReference type="Gene3D" id="3.30.930.10">
    <property type="entry name" value="Bira Bifunctional Protein, Domain 2"/>
    <property type="match status" value="1"/>
</dbReference>
<dbReference type="GO" id="GO:0005524">
    <property type="term" value="F:ATP binding"/>
    <property type="evidence" value="ECO:0007669"/>
    <property type="project" value="InterPro"/>
</dbReference>
<dbReference type="AlphaFoldDB" id="A0A3D3G3H0"/>
<dbReference type="InterPro" id="IPR006194">
    <property type="entry name" value="Gly-tRNA-synth_heterodimer"/>
</dbReference>